<name>A0AAU7D0C2_9BACT</name>
<gene>
    <name evidence="3" type="ORF">P4G45_03470</name>
    <name evidence="4" type="ORF">P8936_03435</name>
</gene>
<dbReference type="Pfam" id="PF01075">
    <property type="entry name" value="Glyco_transf_9"/>
    <property type="match status" value="1"/>
</dbReference>
<dbReference type="KEGG" id="epl:P4G45_03470"/>
<dbReference type="PANTHER" id="PTHR30160:SF1">
    <property type="entry name" value="LIPOPOLYSACCHARIDE 1,2-N-ACETYLGLUCOSAMINETRANSFERASE-RELATED"/>
    <property type="match status" value="1"/>
</dbReference>
<reference evidence="3" key="1">
    <citation type="submission" date="2023-03" db="EMBL/GenBank/DDBJ databases">
        <title>Edaphobacter sp.</title>
        <authorList>
            <person name="Huber K.J."/>
            <person name="Papendorf J."/>
            <person name="Pilke C."/>
            <person name="Bunk B."/>
            <person name="Sproeer C."/>
            <person name="Pester M."/>
        </authorList>
    </citation>
    <scope>NUCLEOTIDE SEQUENCE</scope>
    <source>
        <strain evidence="3">DSM 109919</strain>
        <strain evidence="4">DSM 109920</strain>
    </source>
</reference>
<protein>
    <submittedName>
        <fullName evidence="3">Glycosyltransferase family 9 protein</fullName>
    </submittedName>
</protein>
<dbReference type="EMBL" id="CP121195">
    <property type="protein sequence ID" value="XBH14228.1"/>
    <property type="molecule type" value="Genomic_DNA"/>
</dbReference>
<dbReference type="GO" id="GO:0009244">
    <property type="term" value="P:lipopolysaccharide core region biosynthetic process"/>
    <property type="evidence" value="ECO:0007669"/>
    <property type="project" value="TreeGrafter"/>
</dbReference>
<dbReference type="InterPro" id="IPR051199">
    <property type="entry name" value="LPS_LOS_Heptosyltrfase"/>
</dbReference>
<evidence type="ECO:0000313" key="3">
    <source>
        <dbReference type="EMBL" id="XBH10800.1"/>
    </source>
</evidence>
<dbReference type="GO" id="GO:0005829">
    <property type="term" value="C:cytosol"/>
    <property type="evidence" value="ECO:0007669"/>
    <property type="project" value="TreeGrafter"/>
</dbReference>
<dbReference type="CDD" id="cd03789">
    <property type="entry name" value="GT9_LPS_heptosyltransferase"/>
    <property type="match status" value="1"/>
</dbReference>
<evidence type="ECO:0000313" key="4">
    <source>
        <dbReference type="EMBL" id="XBH14228.1"/>
    </source>
</evidence>
<dbReference type="AlphaFoldDB" id="A0AAU7D0C2"/>
<keyword evidence="1" id="KW-0328">Glycosyltransferase</keyword>
<accession>A0AAU7D0C2</accession>
<dbReference type="InterPro" id="IPR002201">
    <property type="entry name" value="Glyco_trans_9"/>
</dbReference>
<dbReference type="PANTHER" id="PTHR30160">
    <property type="entry name" value="TETRAACYLDISACCHARIDE 4'-KINASE-RELATED"/>
    <property type="match status" value="1"/>
</dbReference>
<organism evidence="3">
    <name type="scientific">Edaphobacter paludis</name>
    <dbReference type="NCBI Taxonomy" id="3035702"/>
    <lineage>
        <taxon>Bacteria</taxon>
        <taxon>Pseudomonadati</taxon>
        <taxon>Acidobacteriota</taxon>
        <taxon>Terriglobia</taxon>
        <taxon>Terriglobales</taxon>
        <taxon>Acidobacteriaceae</taxon>
        <taxon>Edaphobacter</taxon>
    </lineage>
</organism>
<dbReference type="SUPFAM" id="SSF53756">
    <property type="entry name" value="UDP-Glycosyltransferase/glycogen phosphorylase"/>
    <property type="match status" value="1"/>
</dbReference>
<evidence type="ECO:0000256" key="2">
    <source>
        <dbReference type="ARBA" id="ARBA00022679"/>
    </source>
</evidence>
<evidence type="ECO:0000256" key="1">
    <source>
        <dbReference type="ARBA" id="ARBA00022676"/>
    </source>
</evidence>
<dbReference type="EMBL" id="CP121194">
    <property type="protein sequence ID" value="XBH10800.1"/>
    <property type="molecule type" value="Genomic_DNA"/>
</dbReference>
<proteinExistence type="predicted"/>
<keyword evidence="2" id="KW-0808">Transferase</keyword>
<dbReference type="Gene3D" id="3.40.50.2000">
    <property type="entry name" value="Glycogen Phosphorylase B"/>
    <property type="match status" value="2"/>
</dbReference>
<dbReference type="RefSeq" id="WP_348268291.1">
    <property type="nucleotide sequence ID" value="NZ_CP121194.1"/>
</dbReference>
<accession>A0AAU7D8Y4</accession>
<dbReference type="GO" id="GO:0008713">
    <property type="term" value="F:ADP-heptose-lipopolysaccharide heptosyltransferase activity"/>
    <property type="evidence" value="ECO:0007669"/>
    <property type="project" value="TreeGrafter"/>
</dbReference>
<sequence length="365" mass="39557">MSRSSPISSDRNLQRRVLIVRIGAMGDVLHAMPAVAALRLRHPEWFIGWAIDPCWAELLQTAATAERGPAMPLVDRCYRVPTREWKQRTFSLDTMASIRTVRRELRGERFGQFDLCVDMQGSIRSSMIGWMAGAEKFAGCAEPRERPARWMYGQKINVNAAHVIEQGCEILGGAVGEPLTPAKVELPIDNAAEGWRDELLSRVAPEGRKFVVIAPSAGWGAKQWPAERYGAVAAELARAGYVPLVNAVFSGDILANAVVDASGGVAVVVPCSVSQLIALLRRASLVIAGDTGPLHLAAALERPVVALFGPTDPARNGPYGTASRVLRHASSKKDHTRHAETEEGLMQITTEEVVAAAFDLLQSAR</sequence>